<gene>
    <name evidence="1" type="ORF">BDV35DRAFT_320665</name>
</gene>
<organism evidence="1">
    <name type="scientific">Aspergillus flavus</name>
    <dbReference type="NCBI Taxonomy" id="5059"/>
    <lineage>
        <taxon>Eukaryota</taxon>
        <taxon>Fungi</taxon>
        <taxon>Dikarya</taxon>
        <taxon>Ascomycota</taxon>
        <taxon>Pezizomycotina</taxon>
        <taxon>Eurotiomycetes</taxon>
        <taxon>Eurotiomycetidae</taxon>
        <taxon>Eurotiales</taxon>
        <taxon>Aspergillaceae</taxon>
        <taxon>Aspergillus</taxon>
        <taxon>Aspergillus subgen. Circumdati</taxon>
    </lineage>
</organism>
<accession>A0A5N6GQ15</accession>
<protein>
    <submittedName>
        <fullName evidence="1">Uncharacterized protein</fullName>
    </submittedName>
</protein>
<dbReference type="AlphaFoldDB" id="A0A5N6GQ15"/>
<dbReference type="EMBL" id="ML734640">
    <property type="protein sequence ID" value="KAB8243614.1"/>
    <property type="molecule type" value="Genomic_DNA"/>
</dbReference>
<name>A0A5N6GQ15_ASPFL</name>
<dbReference type="Proteomes" id="UP000325434">
    <property type="component" value="Unassembled WGS sequence"/>
</dbReference>
<reference evidence="1" key="1">
    <citation type="submission" date="2019-04" db="EMBL/GenBank/DDBJ databases">
        <title>Friends and foes A comparative genomics study of 23 Aspergillus species from section Flavi.</title>
        <authorList>
            <consortium name="DOE Joint Genome Institute"/>
            <person name="Kjaerbolling I."/>
            <person name="Vesth T."/>
            <person name="Frisvad J.C."/>
            <person name="Nybo J.L."/>
            <person name="Theobald S."/>
            <person name="Kildgaard S."/>
            <person name="Isbrandt T."/>
            <person name="Kuo A."/>
            <person name="Sato A."/>
            <person name="Lyhne E.K."/>
            <person name="Kogle M.E."/>
            <person name="Wiebenga A."/>
            <person name="Kun R.S."/>
            <person name="Lubbers R.J."/>
            <person name="Makela M.R."/>
            <person name="Barry K."/>
            <person name="Chovatia M."/>
            <person name="Clum A."/>
            <person name="Daum C."/>
            <person name="Haridas S."/>
            <person name="He G."/>
            <person name="LaButti K."/>
            <person name="Lipzen A."/>
            <person name="Mondo S."/>
            <person name="Riley R."/>
            <person name="Salamov A."/>
            <person name="Simmons B.A."/>
            <person name="Magnuson J.K."/>
            <person name="Henrissat B."/>
            <person name="Mortensen U.H."/>
            <person name="Larsen T.O."/>
            <person name="Devries R.P."/>
            <person name="Grigoriev I.V."/>
            <person name="Machida M."/>
            <person name="Baker S.E."/>
            <person name="Andersen M.R."/>
        </authorList>
    </citation>
    <scope>NUCLEOTIDE SEQUENCE [LARGE SCALE GENOMIC DNA]</scope>
    <source>
        <strain evidence="1">CBS 121.62</strain>
    </source>
</reference>
<sequence>MFCIVFMYFSIMLTMEWVDTWICSEFWAWSHGLIIFHVVRLSVLLNVRQDSNALPPMAVELDHGHDWACLMLFVTIPVSTAHQRTNWTCSCLSDATSQSPIECN</sequence>
<evidence type="ECO:0000313" key="1">
    <source>
        <dbReference type="EMBL" id="KAB8243614.1"/>
    </source>
</evidence>
<proteinExistence type="predicted"/>